<dbReference type="Proteomes" id="UP000237632">
    <property type="component" value="Unassembled WGS sequence"/>
</dbReference>
<proteinExistence type="predicted"/>
<dbReference type="EMBL" id="PVHK01000206">
    <property type="protein sequence ID" value="PRH39196.1"/>
    <property type="molecule type" value="Genomic_DNA"/>
</dbReference>
<organism evidence="1 2">
    <name type="scientific">Burkholderia vietnamiensis</name>
    <dbReference type="NCBI Taxonomy" id="60552"/>
    <lineage>
        <taxon>Bacteria</taxon>
        <taxon>Pseudomonadati</taxon>
        <taxon>Pseudomonadota</taxon>
        <taxon>Betaproteobacteria</taxon>
        <taxon>Burkholderiales</taxon>
        <taxon>Burkholderiaceae</taxon>
        <taxon>Burkholderia</taxon>
        <taxon>Burkholderia cepacia complex</taxon>
    </lineage>
</organism>
<name>A0A132DW98_BURVI</name>
<reference evidence="1 2" key="1">
    <citation type="submission" date="2018-03" db="EMBL/GenBank/DDBJ databases">
        <authorList>
            <person name="Nguyen K."/>
            <person name="Fouts D."/>
            <person name="Sutton G."/>
        </authorList>
    </citation>
    <scope>NUCLEOTIDE SEQUENCE [LARGE SCALE GENOMIC DNA]</scope>
    <source>
        <strain evidence="1 2">AU3578</strain>
    </source>
</reference>
<sequence>MAHSAIEGDLRSLERLIARVTLGEPAPLALWRIRLESMLENGRLTPPERTHFVSIIALILMLERRAGKSAAH</sequence>
<accession>A0A132DW98</accession>
<protein>
    <submittedName>
        <fullName evidence="1">Uncharacterized protein</fullName>
    </submittedName>
</protein>
<dbReference type="AlphaFoldDB" id="A0A132DW98"/>
<comment type="caution">
    <text evidence="1">The sequence shown here is derived from an EMBL/GenBank/DDBJ whole genome shotgun (WGS) entry which is preliminary data.</text>
</comment>
<evidence type="ECO:0000313" key="1">
    <source>
        <dbReference type="EMBL" id="PRH39196.1"/>
    </source>
</evidence>
<dbReference type="RefSeq" id="WP_041494205.1">
    <property type="nucleotide sequence ID" value="NZ_BGKC01000019.1"/>
</dbReference>
<evidence type="ECO:0000313" key="2">
    <source>
        <dbReference type="Proteomes" id="UP000237632"/>
    </source>
</evidence>
<gene>
    <name evidence="1" type="ORF">C6T65_27590</name>
</gene>